<evidence type="ECO:0000256" key="2">
    <source>
        <dbReference type="ARBA" id="ARBA00019942"/>
    </source>
</evidence>
<organism evidence="14 15">
    <name type="scientific">Tahibacter amnicola</name>
    <dbReference type="NCBI Taxonomy" id="2976241"/>
    <lineage>
        <taxon>Bacteria</taxon>
        <taxon>Pseudomonadati</taxon>
        <taxon>Pseudomonadota</taxon>
        <taxon>Gammaproteobacteria</taxon>
        <taxon>Lysobacterales</taxon>
        <taxon>Rhodanobacteraceae</taxon>
        <taxon>Tahibacter</taxon>
    </lineage>
</organism>
<evidence type="ECO:0000256" key="11">
    <source>
        <dbReference type="SAM" id="MobiDB-lite"/>
    </source>
</evidence>
<evidence type="ECO:0000256" key="7">
    <source>
        <dbReference type="ARBA" id="ARBA00023082"/>
    </source>
</evidence>
<keyword evidence="3 10" id="KW-0240">DNA-directed RNA polymerase</keyword>
<feature type="domain" description="RNA polymerase sigma factor 54 DNA-binding" evidence="12">
    <location>
        <begin position="290"/>
        <end position="441"/>
    </location>
</feature>
<dbReference type="EMBL" id="CP104694">
    <property type="protein sequence ID" value="UXI67319.1"/>
    <property type="molecule type" value="Genomic_DNA"/>
</dbReference>
<evidence type="ECO:0000256" key="4">
    <source>
        <dbReference type="ARBA" id="ARBA00022679"/>
    </source>
</evidence>
<comment type="similarity">
    <text evidence="1 10">Belongs to the sigma-54 factor family.</text>
</comment>
<evidence type="ECO:0000256" key="6">
    <source>
        <dbReference type="ARBA" id="ARBA00023015"/>
    </source>
</evidence>
<dbReference type="RefSeq" id="WP_261694294.1">
    <property type="nucleotide sequence ID" value="NZ_CP104694.1"/>
</dbReference>
<feature type="domain" description="RNA polymerase sigma factor 54 core-binding" evidence="13">
    <location>
        <begin position="86"/>
        <end position="272"/>
    </location>
</feature>
<accession>A0ABY6BBS2</accession>
<keyword evidence="8 10" id="KW-0238">DNA-binding</keyword>
<feature type="compositionally biased region" description="Basic and acidic residues" evidence="11">
    <location>
        <begin position="60"/>
        <end position="72"/>
    </location>
</feature>
<protein>
    <recommendedName>
        <fullName evidence="2 10">RNA polymerase sigma-54 factor</fullName>
    </recommendedName>
</protein>
<evidence type="ECO:0000313" key="14">
    <source>
        <dbReference type="EMBL" id="UXI67319.1"/>
    </source>
</evidence>
<dbReference type="Gene3D" id="1.10.10.60">
    <property type="entry name" value="Homeodomain-like"/>
    <property type="match status" value="1"/>
</dbReference>
<dbReference type="PANTHER" id="PTHR32248">
    <property type="entry name" value="RNA POLYMERASE SIGMA-54 FACTOR"/>
    <property type="match status" value="1"/>
</dbReference>
<dbReference type="PROSITE" id="PS00717">
    <property type="entry name" value="SIGMA54_1"/>
    <property type="match status" value="1"/>
</dbReference>
<gene>
    <name evidence="14" type="primary">rpoN</name>
    <name evidence="14" type="ORF">N4264_21660</name>
</gene>
<dbReference type="PRINTS" id="PR00045">
    <property type="entry name" value="SIGMA54FCT"/>
</dbReference>
<reference evidence="14" key="1">
    <citation type="submission" date="2022-09" db="EMBL/GenBank/DDBJ databases">
        <title>Tahibacter sp. nov., isolated from a fresh water.</title>
        <authorList>
            <person name="Baek J.H."/>
            <person name="Lee J.K."/>
            <person name="Kim J.M."/>
            <person name="Jeon C.O."/>
        </authorList>
    </citation>
    <scope>NUCLEOTIDE SEQUENCE</scope>
    <source>
        <strain evidence="14">W38</strain>
    </source>
</reference>
<evidence type="ECO:0000256" key="10">
    <source>
        <dbReference type="PIRNR" id="PIRNR000774"/>
    </source>
</evidence>
<keyword evidence="7 10" id="KW-0731">Sigma factor</keyword>
<dbReference type="InterPro" id="IPR007046">
    <property type="entry name" value="RNA_pol_sigma_54_core-bd"/>
</dbReference>
<dbReference type="Pfam" id="PF00309">
    <property type="entry name" value="Sigma54_AID"/>
    <property type="match status" value="1"/>
</dbReference>
<comment type="function">
    <text evidence="10">Sigma factors are initiation factors that promote the attachment of RNA polymerase to specific initiation sites and are then released.</text>
</comment>
<evidence type="ECO:0000259" key="13">
    <source>
        <dbReference type="Pfam" id="PF04963"/>
    </source>
</evidence>
<keyword evidence="15" id="KW-1185">Reference proteome</keyword>
<dbReference type="InterPro" id="IPR007634">
    <property type="entry name" value="RNA_pol_sigma_54_DNA-bd"/>
</dbReference>
<dbReference type="Pfam" id="PF04552">
    <property type="entry name" value="Sigma54_DBD"/>
    <property type="match status" value="1"/>
</dbReference>
<evidence type="ECO:0000256" key="3">
    <source>
        <dbReference type="ARBA" id="ARBA00022478"/>
    </source>
</evidence>
<evidence type="ECO:0000256" key="1">
    <source>
        <dbReference type="ARBA" id="ARBA00008798"/>
    </source>
</evidence>
<name>A0ABY6BBS2_9GAMM</name>
<dbReference type="Proteomes" id="UP001064632">
    <property type="component" value="Chromosome"/>
</dbReference>
<proteinExistence type="inferred from homology"/>
<evidence type="ECO:0000256" key="9">
    <source>
        <dbReference type="ARBA" id="ARBA00023163"/>
    </source>
</evidence>
<dbReference type="PIRSF" id="PIRSF000774">
    <property type="entry name" value="RpoN"/>
    <property type="match status" value="1"/>
</dbReference>
<dbReference type="PROSITE" id="PS50044">
    <property type="entry name" value="SIGMA54_3"/>
    <property type="match status" value="1"/>
</dbReference>
<evidence type="ECO:0000313" key="15">
    <source>
        <dbReference type="Proteomes" id="UP001064632"/>
    </source>
</evidence>
<keyword evidence="4 10" id="KW-0808">Transferase</keyword>
<feature type="region of interest" description="Disordered" evidence="11">
    <location>
        <begin position="49"/>
        <end position="72"/>
    </location>
</feature>
<keyword evidence="5 10" id="KW-0548">Nucleotidyltransferase</keyword>
<evidence type="ECO:0000256" key="8">
    <source>
        <dbReference type="ARBA" id="ARBA00023125"/>
    </source>
</evidence>
<keyword evidence="6 10" id="KW-0805">Transcription regulation</keyword>
<dbReference type="InterPro" id="IPR000394">
    <property type="entry name" value="RNA_pol_sigma_54"/>
</dbReference>
<evidence type="ECO:0000259" key="12">
    <source>
        <dbReference type="Pfam" id="PF04552"/>
    </source>
</evidence>
<dbReference type="NCBIfam" id="TIGR02395">
    <property type="entry name" value="rpoN_sigma"/>
    <property type="match status" value="1"/>
</dbReference>
<sequence length="460" mass="50630">MRTGTNLQLGQHLRMTPQLLQSIRLLQLDGVELEREIQRCLEANPLLERIEGDGEAPPPDFDRRAVPRPTREAGDEDWLAQCAARDTRDIRQQILDDLALQTQDLDRLAIAAWLLDRVADTGYLEAPCAELVHSAAESLGAAATTVESVRQQILHGLVPGFGARDLRECLLAQLRTQAALDPHVHLAQLLVTHYLESLRREALAGIAGEIGARVADVRAAWRLILTLDPKPGLGAPDNAGSAVVPDVLVVRRGEGWHVSLNRRSMPHIRIDPEMAALMDQAGDSAHAPMRELLHQARALALGLSVRNDTLLRASQAIVDSQVEFLRHGIEAMRPLTLREVADTIGVHESTISRITTGKFMQTPRGTFELKHFFAARVDGAVFAGVAIRAMIKRLIDAENPATPLDDDTIVGLLARSDVRIAKRTVAKYRSILGIATAKERQCTQRHTFHSNPPPSRGAYR</sequence>
<dbReference type="PANTHER" id="PTHR32248:SF4">
    <property type="entry name" value="RNA POLYMERASE SIGMA-54 FACTOR"/>
    <property type="match status" value="1"/>
</dbReference>
<keyword evidence="9 10" id="KW-0804">Transcription</keyword>
<dbReference type="Pfam" id="PF04963">
    <property type="entry name" value="Sigma54_CBD"/>
    <property type="match status" value="1"/>
</dbReference>
<evidence type="ECO:0000256" key="5">
    <source>
        <dbReference type="ARBA" id="ARBA00022695"/>
    </source>
</evidence>